<evidence type="ECO:0000256" key="5">
    <source>
        <dbReference type="ARBA" id="ARBA00022725"/>
    </source>
</evidence>
<keyword evidence="7 10" id="KW-0472">Membrane</keyword>
<dbReference type="GO" id="GO:0005549">
    <property type="term" value="F:odorant binding"/>
    <property type="evidence" value="ECO:0007669"/>
    <property type="project" value="InterPro"/>
</dbReference>
<feature type="transmembrane region" description="Helical" evidence="10">
    <location>
        <begin position="283"/>
        <end position="302"/>
    </location>
</feature>
<evidence type="ECO:0000256" key="8">
    <source>
        <dbReference type="ARBA" id="ARBA00023170"/>
    </source>
</evidence>
<evidence type="ECO:0000256" key="10">
    <source>
        <dbReference type="RuleBase" id="RU351113"/>
    </source>
</evidence>
<dbReference type="PANTHER" id="PTHR21137">
    <property type="entry name" value="ODORANT RECEPTOR"/>
    <property type="match status" value="1"/>
</dbReference>
<evidence type="ECO:0000256" key="7">
    <source>
        <dbReference type="ARBA" id="ARBA00023136"/>
    </source>
</evidence>
<accession>D2A271</accession>
<evidence type="ECO:0000256" key="6">
    <source>
        <dbReference type="ARBA" id="ARBA00022989"/>
    </source>
</evidence>
<keyword evidence="5 10" id="KW-0552">Olfaction</keyword>
<dbReference type="InParanoid" id="D2A271"/>
<keyword evidence="6 10" id="KW-1133">Transmembrane helix</keyword>
<evidence type="ECO:0000256" key="1">
    <source>
        <dbReference type="ARBA" id="ARBA00004651"/>
    </source>
</evidence>
<feature type="transmembrane region" description="Helical" evidence="10">
    <location>
        <begin position="69"/>
        <end position="90"/>
    </location>
</feature>
<dbReference type="GO" id="GO:0007165">
    <property type="term" value="P:signal transduction"/>
    <property type="evidence" value="ECO:0007669"/>
    <property type="project" value="UniProtKB-KW"/>
</dbReference>
<keyword evidence="2" id="KW-1003">Cell membrane</keyword>
<feature type="transmembrane region" description="Helical" evidence="10">
    <location>
        <begin position="129"/>
        <end position="147"/>
    </location>
</feature>
<dbReference type="GO" id="GO:0005886">
    <property type="term" value="C:plasma membrane"/>
    <property type="evidence" value="ECO:0000318"/>
    <property type="project" value="GO_Central"/>
</dbReference>
<dbReference type="PANTHER" id="PTHR21137:SF35">
    <property type="entry name" value="ODORANT RECEPTOR 19A-RELATED"/>
    <property type="match status" value="1"/>
</dbReference>
<protein>
    <recommendedName>
        <fullName evidence="10">Odorant receptor</fullName>
    </recommendedName>
</protein>
<dbReference type="InterPro" id="IPR004117">
    <property type="entry name" value="7tm6_olfct_rcpt"/>
</dbReference>
<evidence type="ECO:0000256" key="9">
    <source>
        <dbReference type="ARBA" id="ARBA00023224"/>
    </source>
</evidence>
<gene>
    <name evidence="11" type="primary">Or160</name>
    <name evidence="11" type="ORF">TcasGA2_TC030350</name>
</gene>
<evidence type="ECO:0000313" key="12">
    <source>
        <dbReference type="Proteomes" id="UP000007266"/>
    </source>
</evidence>
<feature type="transmembrane region" description="Helical" evidence="10">
    <location>
        <begin position="172"/>
        <end position="200"/>
    </location>
</feature>
<comment type="similarity">
    <text evidence="10">Belongs to the insect chemoreceptor superfamily. Heteromeric odorant receptor channel (TC 1.A.69) family.</text>
</comment>
<dbReference type="EMBL" id="KQ971338">
    <property type="protein sequence ID" value="EFA02947.1"/>
    <property type="molecule type" value="Genomic_DNA"/>
</dbReference>
<comment type="caution">
    <text evidence="10">Lacks conserved residue(s) required for the propagation of feature annotation.</text>
</comment>
<evidence type="ECO:0000313" key="11">
    <source>
        <dbReference type="EMBL" id="EFA02947.1"/>
    </source>
</evidence>
<evidence type="ECO:0000256" key="3">
    <source>
        <dbReference type="ARBA" id="ARBA00022606"/>
    </source>
</evidence>
<dbReference type="PhylomeDB" id="D2A271"/>
<dbReference type="Proteomes" id="UP000007266">
    <property type="component" value="Linkage group 4"/>
</dbReference>
<proteinExistence type="inferred from homology"/>
<evidence type="ECO:0000256" key="4">
    <source>
        <dbReference type="ARBA" id="ARBA00022692"/>
    </source>
</evidence>
<sequence>MSGKTKRITTKTIHLSNPYSSFKKVFSDFAYSKIMIFYTIATLAFHMLSLFLQIYYVATNYSVELICRYGPMMCLAIYVVTAKVVGVFYYKTFTMLENQCLFVLWKTCNSSPTTQRLILNKSLKMNQKLHLALMSYFLLAIVMLPTWGDLNELFIFSQVYERYFKFWAPVLYYFYISTFLWCSYYSFHLPGCILYLTLLLDVQIKLINDKITEIDQNFSQNEISETLRLCISHHIALKRWMSTLAKMVNSVMPVFVLLGALSTVAVSFFVLNTLQNTTMILKIRLAILTVCNFVIVSTFAELGQIFSDQNNSLFEHLIDCPWYLWNVKNRKILLMFMANCMKPKTFSWGGITLDYSFAISILKTSFSYALILFKLRGETIRN</sequence>
<dbReference type="Pfam" id="PF02949">
    <property type="entry name" value="7tm_6"/>
    <property type="match status" value="1"/>
</dbReference>
<reference evidence="11 12" key="1">
    <citation type="journal article" date="2008" name="Nature">
        <title>The genome of the model beetle and pest Tribolium castaneum.</title>
        <authorList>
            <consortium name="Tribolium Genome Sequencing Consortium"/>
            <person name="Richards S."/>
            <person name="Gibbs R.A."/>
            <person name="Weinstock G.M."/>
            <person name="Brown S.J."/>
            <person name="Denell R."/>
            <person name="Beeman R.W."/>
            <person name="Gibbs R."/>
            <person name="Beeman R.W."/>
            <person name="Brown S.J."/>
            <person name="Bucher G."/>
            <person name="Friedrich M."/>
            <person name="Grimmelikhuijzen C.J."/>
            <person name="Klingler M."/>
            <person name="Lorenzen M."/>
            <person name="Richards S."/>
            <person name="Roth S."/>
            <person name="Schroder R."/>
            <person name="Tautz D."/>
            <person name="Zdobnov E.M."/>
            <person name="Muzny D."/>
            <person name="Gibbs R.A."/>
            <person name="Weinstock G.M."/>
            <person name="Attaway T."/>
            <person name="Bell S."/>
            <person name="Buhay C.J."/>
            <person name="Chandrabose M.N."/>
            <person name="Chavez D."/>
            <person name="Clerk-Blankenburg K.P."/>
            <person name="Cree A."/>
            <person name="Dao M."/>
            <person name="Davis C."/>
            <person name="Chacko J."/>
            <person name="Dinh H."/>
            <person name="Dugan-Rocha S."/>
            <person name="Fowler G."/>
            <person name="Garner T.T."/>
            <person name="Garnes J."/>
            <person name="Gnirke A."/>
            <person name="Hawes A."/>
            <person name="Hernandez J."/>
            <person name="Hines S."/>
            <person name="Holder M."/>
            <person name="Hume J."/>
            <person name="Jhangiani S.N."/>
            <person name="Joshi V."/>
            <person name="Khan Z.M."/>
            <person name="Jackson L."/>
            <person name="Kovar C."/>
            <person name="Kowis A."/>
            <person name="Lee S."/>
            <person name="Lewis L.R."/>
            <person name="Margolis J."/>
            <person name="Morgan M."/>
            <person name="Nazareth L.V."/>
            <person name="Nguyen N."/>
            <person name="Okwuonu G."/>
            <person name="Parker D."/>
            <person name="Richards S."/>
            <person name="Ruiz S.J."/>
            <person name="Santibanez J."/>
            <person name="Savard J."/>
            <person name="Scherer S.E."/>
            <person name="Schneider B."/>
            <person name="Sodergren E."/>
            <person name="Tautz D."/>
            <person name="Vattahil S."/>
            <person name="Villasana D."/>
            <person name="White C.S."/>
            <person name="Wright R."/>
            <person name="Park Y."/>
            <person name="Beeman R.W."/>
            <person name="Lord J."/>
            <person name="Oppert B."/>
            <person name="Lorenzen M."/>
            <person name="Brown S."/>
            <person name="Wang L."/>
            <person name="Savard J."/>
            <person name="Tautz D."/>
            <person name="Richards S."/>
            <person name="Weinstock G."/>
            <person name="Gibbs R.A."/>
            <person name="Liu Y."/>
            <person name="Worley K."/>
            <person name="Weinstock G."/>
            <person name="Elsik C.G."/>
            <person name="Reese J.T."/>
            <person name="Elhaik E."/>
            <person name="Landan G."/>
            <person name="Graur D."/>
            <person name="Arensburger P."/>
            <person name="Atkinson P."/>
            <person name="Beeman R.W."/>
            <person name="Beidler J."/>
            <person name="Brown S.J."/>
            <person name="Demuth J.P."/>
            <person name="Drury D.W."/>
            <person name="Du Y.Z."/>
            <person name="Fujiwara H."/>
            <person name="Lorenzen M."/>
            <person name="Maselli V."/>
            <person name="Osanai M."/>
            <person name="Park Y."/>
            <person name="Robertson H.M."/>
            <person name="Tu Z."/>
            <person name="Wang J.J."/>
            <person name="Wang S."/>
            <person name="Richards S."/>
            <person name="Song H."/>
            <person name="Zhang L."/>
            <person name="Sodergren E."/>
            <person name="Werner D."/>
            <person name="Stanke M."/>
            <person name="Morgenstern B."/>
            <person name="Solovyev V."/>
            <person name="Kosarev P."/>
            <person name="Brown G."/>
            <person name="Chen H.C."/>
            <person name="Ermolaeva O."/>
            <person name="Hlavina W."/>
            <person name="Kapustin Y."/>
            <person name="Kiryutin B."/>
            <person name="Kitts P."/>
            <person name="Maglott D."/>
            <person name="Pruitt K."/>
            <person name="Sapojnikov V."/>
            <person name="Souvorov A."/>
            <person name="Mackey A.J."/>
            <person name="Waterhouse R.M."/>
            <person name="Wyder S."/>
            <person name="Zdobnov E.M."/>
            <person name="Zdobnov E.M."/>
            <person name="Wyder S."/>
            <person name="Kriventseva E.V."/>
            <person name="Kadowaki T."/>
            <person name="Bork P."/>
            <person name="Aranda M."/>
            <person name="Bao R."/>
            <person name="Beermann A."/>
            <person name="Berns N."/>
            <person name="Bolognesi R."/>
            <person name="Bonneton F."/>
            <person name="Bopp D."/>
            <person name="Brown S.J."/>
            <person name="Bucher G."/>
            <person name="Butts T."/>
            <person name="Chaumot A."/>
            <person name="Denell R.E."/>
            <person name="Ferrier D.E."/>
            <person name="Friedrich M."/>
            <person name="Gordon C.M."/>
            <person name="Jindra M."/>
            <person name="Klingler M."/>
            <person name="Lan Q."/>
            <person name="Lattorff H.M."/>
            <person name="Laudet V."/>
            <person name="von Levetsow C."/>
            <person name="Liu Z."/>
            <person name="Lutz R."/>
            <person name="Lynch J.A."/>
            <person name="da Fonseca R.N."/>
            <person name="Posnien N."/>
            <person name="Reuter R."/>
            <person name="Roth S."/>
            <person name="Savard J."/>
            <person name="Schinko J.B."/>
            <person name="Schmitt C."/>
            <person name="Schoppmeier M."/>
            <person name="Schroder R."/>
            <person name="Shippy T.D."/>
            <person name="Simonnet F."/>
            <person name="Marques-Souza H."/>
            <person name="Tautz D."/>
            <person name="Tomoyasu Y."/>
            <person name="Trauner J."/>
            <person name="Van der Zee M."/>
            <person name="Vervoort M."/>
            <person name="Wittkopp N."/>
            <person name="Wimmer E.A."/>
            <person name="Yang X."/>
            <person name="Jones A.K."/>
            <person name="Sattelle D.B."/>
            <person name="Ebert P.R."/>
            <person name="Nelson D."/>
            <person name="Scott J.G."/>
            <person name="Beeman R.W."/>
            <person name="Muthukrishnan S."/>
            <person name="Kramer K.J."/>
            <person name="Arakane Y."/>
            <person name="Beeman R.W."/>
            <person name="Zhu Q."/>
            <person name="Hogenkamp D."/>
            <person name="Dixit R."/>
            <person name="Oppert B."/>
            <person name="Jiang H."/>
            <person name="Zou Z."/>
            <person name="Marshall J."/>
            <person name="Elpidina E."/>
            <person name="Vinokurov K."/>
            <person name="Oppert C."/>
            <person name="Zou Z."/>
            <person name="Evans J."/>
            <person name="Lu Z."/>
            <person name="Zhao P."/>
            <person name="Sumathipala N."/>
            <person name="Altincicek B."/>
            <person name="Vilcinskas A."/>
            <person name="Williams M."/>
            <person name="Hultmark D."/>
            <person name="Hetru C."/>
            <person name="Jiang H."/>
            <person name="Grimmelikhuijzen C.J."/>
            <person name="Hauser F."/>
            <person name="Cazzamali G."/>
            <person name="Williamson M."/>
            <person name="Park Y."/>
            <person name="Li B."/>
            <person name="Tanaka Y."/>
            <person name="Predel R."/>
            <person name="Neupert S."/>
            <person name="Schachtner J."/>
            <person name="Verleyen P."/>
            <person name="Raible F."/>
            <person name="Bork P."/>
            <person name="Friedrich M."/>
            <person name="Walden K.K."/>
            <person name="Robertson H.M."/>
            <person name="Angeli S."/>
            <person name="Foret S."/>
            <person name="Bucher G."/>
            <person name="Schuetz S."/>
            <person name="Maleszka R."/>
            <person name="Wimmer E.A."/>
            <person name="Beeman R.W."/>
            <person name="Lorenzen M."/>
            <person name="Tomoyasu Y."/>
            <person name="Miller S.C."/>
            <person name="Grossmann D."/>
            <person name="Bucher G."/>
        </authorList>
    </citation>
    <scope>NUCLEOTIDE SEQUENCE [LARGE SCALE GENOMIC DNA]</scope>
    <source>
        <strain evidence="11 12">Georgia GA2</strain>
    </source>
</reference>
<keyword evidence="9 10" id="KW-0807">Transducer</keyword>
<dbReference type="GO" id="GO:0004984">
    <property type="term" value="F:olfactory receptor activity"/>
    <property type="evidence" value="ECO:0000318"/>
    <property type="project" value="GO_Central"/>
</dbReference>
<keyword evidence="8 10" id="KW-0675">Receptor</keyword>
<dbReference type="HOGENOM" id="CLU_059644_0_0_1"/>
<name>D2A271_TRICA</name>
<dbReference type="AlphaFoldDB" id="D2A271"/>
<keyword evidence="12" id="KW-1185">Reference proteome</keyword>
<organism evidence="11 12">
    <name type="scientific">Tribolium castaneum</name>
    <name type="common">Red flour beetle</name>
    <dbReference type="NCBI Taxonomy" id="7070"/>
    <lineage>
        <taxon>Eukaryota</taxon>
        <taxon>Metazoa</taxon>
        <taxon>Ecdysozoa</taxon>
        <taxon>Arthropoda</taxon>
        <taxon>Hexapoda</taxon>
        <taxon>Insecta</taxon>
        <taxon>Pterygota</taxon>
        <taxon>Neoptera</taxon>
        <taxon>Endopterygota</taxon>
        <taxon>Coleoptera</taxon>
        <taxon>Polyphaga</taxon>
        <taxon>Cucujiformia</taxon>
        <taxon>Tenebrionidae</taxon>
        <taxon>Tenebrionidae incertae sedis</taxon>
        <taxon>Tribolium</taxon>
    </lineage>
</organism>
<feature type="transmembrane region" description="Helical" evidence="10">
    <location>
        <begin position="247"/>
        <end position="271"/>
    </location>
</feature>
<feature type="transmembrane region" description="Helical" evidence="10">
    <location>
        <begin position="34"/>
        <end position="57"/>
    </location>
</feature>
<dbReference type="GO" id="GO:0050911">
    <property type="term" value="P:detection of chemical stimulus involved in sensory perception of smell"/>
    <property type="evidence" value="ECO:0000318"/>
    <property type="project" value="GO_Central"/>
</dbReference>
<reference evidence="11 12" key="2">
    <citation type="journal article" date="2010" name="Nucleic Acids Res.">
        <title>BeetleBase in 2010: revisions to provide comprehensive genomic information for Tribolium castaneum.</title>
        <authorList>
            <person name="Kim H.S."/>
            <person name="Murphy T."/>
            <person name="Xia J."/>
            <person name="Caragea D."/>
            <person name="Park Y."/>
            <person name="Beeman R.W."/>
            <person name="Lorenzen M.D."/>
            <person name="Butcher S."/>
            <person name="Manak J.R."/>
            <person name="Brown S.J."/>
        </authorList>
    </citation>
    <scope>GENOME REANNOTATION</scope>
    <source>
        <strain evidence="11 12">Georgia GA2</strain>
    </source>
</reference>
<keyword evidence="3 10" id="KW-0716">Sensory transduction</keyword>
<comment type="subcellular location">
    <subcellularLocation>
        <location evidence="1 10">Cell membrane</location>
        <topology evidence="1 10">Multi-pass membrane protein</topology>
    </subcellularLocation>
</comment>
<evidence type="ECO:0000256" key="2">
    <source>
        <dbReference type="ARBA" id="ARBA00022475"/>
    </source>
</evidence>
<keyword evidence="4 10" id="KW-0812">Transmembrane</keyword>